<sequence length="67" mass="7138">MFCPFHLLTEDDLQSIHSSGSDRSSLSSGSPRTVAAPAPAAANSLFRALHRPEPIHTSQLPAKQLAD</sequence>
<dbReference type="Pfam" id="PF14618">
    <property type="entry name" value="DUF4452"/>
    <property type="match status" value="1"/>
</dbReference>
<dbReference type="InterPro" id="IPR027915">
    <property type="entry name" value="DUF4452"/>
</dbReference>
<dbReference type="KEGG" id="ptrr:6340064"/>
<dbReference type="PANTHER" id="PTHR39615:SF1">
    <property type="entry name" value="YALI0E17897P"/>
    <property type="match status" value="1"/>
</dbReference>
<proteinExistence type="predicted"/>
<dbReference type="AlphaFoldDB" id="A0A317AH81"/>
<feature type="region of interest" description="Disordered" evidence="1">
    <location>
        <begin position="15"/>
        <end position="39"/>
    </location>
</feature>
<comment type="caution">
    <text evidence="2">The sequence shown here is derived from an EMBL/GenBank/DDBJ whole genome shotgun (WGS) entry which is preliminary data.</text>
</comment>
<evidence type="ECO:0000256" key="1">
    <source>
        <dbReference type="SAM" id="MobiDB-lite"/>
    </source>
</evidence>
<dbReference type="GeneID" id="6340064"/>
<evidence type="ECO:0000313" key="2">
    <source>
        <dbReference type="EMBL" id="KAF7576787.1"/>
    </source>
</evidence>
<gene>
    <name evidence="2" type="ORF">PtrM4_010270</name>
</gene>
<organism evidence="2 3">
    <name type="scientific">Pyrenophora tritici-repentis</name>
    <dbReference type="NCBI Taxonomy" id="45151"/>
    <lineage>
        <taxon>Eukaryota</taxon>
        <taxon>Fungi</taxon>
        <taxon>Dikarya</taxon>
        <taxon>Ascomycota</taxon>
        <taxon>Pezizomycotina</taxon>
        <taxon>Dothideomycetes</taxon>
        <taxon>Pleosporomycetidae</taxon>
        <taxon>Pleosporales</taxon>
        <taxon>Pleosporineae</taxon>
        <taxon>Pleosporaceae</taxon>
        <taxon>Pyrenophora</taxon>
    </lineage>
</organism>
<dbReference type="Proteomes" id="UP000245464">
    <property type="component" value="Chromosome 1"/>
</dbReference>
<dbReference type="EMBL" id="NQIK02000001">
    <property type="protein sequence ID" value="KAF7576787.1"/>
    <property type="molecule type" value="Genomic_DNA"/>
</dbReference>
<name>A0A317AH81_9PLEO</name>
<dbReference type="PANTHER" id="PTHR39615">
    <property type="entry name" value="YALI0E17897P"/>
    <property type="match status" value="1"/>
</dbReference>
<reference evidence="2 3" key="1">
    <citation type="journal article" date="2018" name="BMC Genomics">
        <title>Comparative genomics of the wheat fungal pathogen Pyrenophora tritici-repentis reveals chromosomal variations and genome plasticity.</title>
        <authorList>
            <person name="Moolhuijzen P."/>
            <person name="See P.T."/>
            <person name="Hane J.K."/>
            <person name="Shi G."/>
            <person name="Liu Z."/>
            <person name="Oliver R.P."/>
            <person name="Moffat C.S."/>
        </authorList>
    </citation>
    <scope>NUCLEOTIDE SEQUENCE [LARGE SCALE GENOMIC DNA]</scope>
    <source>
        <strain evidence="2">M4</strain>
    </source>
</reference>
<protein>
    <submittedName>
        <fullName evidence="2">Uncharacterized protein</fullName>
    </submittedName>
</protein>
<evidence type="ECO:0000313" key="3">
    <source>
        <dbReference type="Proteomes" id="UP000245464"/>
    </source>
</evidence>
<dbReference type="RefSeq" id="XP_001931019.2">
    <property type="nucleotide sequence ID" value="XM_001930984.2"/>
</dbReference>
<accession>A0A317AH81</accession>